<dbReference type="Gene3D" id="3.40.50.720">
    <property type="entry name" value="NAD(P)-binding Rossmann-like Domain"/>
    <property type="match status" value="1"/>
</dbReference>
<dbReference type="STRING" id="945553.A0A0D2NLP7"/>
<sequence length="314" mass="33599">MGIAASVLSQTYPPKSKFHTDHVPDLTGKVIMVTGGSAGIGKDTARVLLARNAKVYIASYNADKAAAAIAELKRDTGKEAVFLKLDLADLPSVKAAAAEFIEKEPALHVLYNNAGMFVPPIDQLTVQGYDAQFGVHVLGHFYLTQLLLPALLAGAKASADGKARIVNTSSSASITASGINYGTLKDTSARKKLGKQGLYAQSKLGNIMLSNELARRYGEQGIVSTAVNPGNIKSDIQRHLPPVQKWFLTTLLLYDPPYGPLTQLWAGTAPEAAALNGKYLIPWARVGTPGKSGRDPKLSQELWTWLEEQVAAYA</sequence>
<gene>
    <name evidence="4" type="ORF">HYPSUDRAFT_46221</name>
</gene>
<evidence type="ECO:0000256" key="2">
    <source>
        <dbReference type="ARBA" id="ARBA00022857"/>
    </source>
</evidence>
<dbReference type="InterPro" id="IPR002347">
    <property type="entry name" value="SDR_fam"/>
</dbReference>
<name>A0A0D2NLP7_HYPSF</name>
<dbReference type="SUPFAM" id="SSF51735">
    <property type="entry name" value="NAD(P)-binding Rossmann-fold domains"/>
    <property type="match status" value="1"/>
</dbReference>
<dbReference type="AlphaFoldDB" id="A0A0D2NLP7"/>
<dbReference type="GO" id="GO:0016491">
    <property type="term" value="F:oxidoreductase activity"/>
    <property type="evidence" value="ECO:0007669"/>
    <property type="project" value="UniProtKB-KW"/>
</dbReference>
<organism evidence="4 5">
    <name type="scientific">Hypholoma sublateritium (strain FD-334 SS-4)</name>
    <dbReference type="NCBI Taxonomy" id="945553"/>
    <lineage>
        <taxon>Eukaryota</taxon>
        <taxon>Fungi</taxon>
        <taxon>Dikarya</taxon>
        <taxon>Basidiomycota</taxon>
        <taxon>Agaricomycotina</taxon>
        <taxon>Agaricomycetes</taxon>
        <taxon>Agaricomycetidae</taxon>
        <taxon>Agaricales</taxon>
        <taxon>Agaricineae</taxon>
        <taxon>Strophariaceae</taxon>
        <taxon>Hypholoma</taxon>
    </lineage>
</organism>
<dbReference type="Pfam" id="PF00106">
    <property type="entry name" value="adh_short"/>
    <property type="match status" value="1"/>
</dbReference>
<dbReference type="PANTHER" id="PTHR24320">
    <property type="entry name" value="RETINOL DEHYDROGENASE"/>
    <property type="match status" value="1"/>
</dbReference>
<evidence type="ECO:0000313" key="5">
    <source>
        <dbReference type="Proteomes" id="UP000054270"/>
    </source>
</evidence>
<keyword evidence="3" id="KW-0560">Oxidoreductase</keyword>
<keyword evidence="5" id="KW-1185">Reference proteome</keyword>
<dbReference type="Proteomes" id="UP000054270">
    <property type="component" value="Unassembled WGS sequence"/>
</dbReference>
<reference evidence="5" key="1">
    <citation type="submission" date="2014-04" db="EMBL/GenBank/DDBJ databases">
        <title>Evolutionary Origins and Diversification of the Mycorrhizal Mutualists.</title>
        <authorList>
            <consortium name="DOE Joint Genome Institute"/>
            <consortium name="Mycorrhizal Genomics Consortium"/>
            <person name="Kohler A."/>
            <person name="Kuo A."/>
            <person name="Nagy L.G."/>
            <person name="Floudas D."/>
            <person name="Copeland A."/>
            <person name="Barry K.W."/>
            <person name="Cichocki N."/>
            <person name="Veneault-Fourrey C."/>
            <person name="LaButti K."/>
            <person name="Lindquist E.A."/>
            <person name="Lipzen A."/>
            <person name="Lundell T."/>
            <person name="Morin E."/>
            <person name="Murat C."/>
            <person name="Riley R."/>
            <person name="Ohm R."/>
            <person name="Sun H."/>
            <person name="Tunlid A."/>
            <person name="Henrissat B."/>
            <person name="Grigoriev I.V."/>
            <person name="Hibbett D.S."/>
            <person name="Martin F."/>
        </authorList>
    </citation>
    <scope>NUCLEOTIDE SEQUENCE [LARGE SCALE GENOMIC DNA]</scope>
    <source>
        <strain evidence="5">FD-334 SS-4</strain>
    </source>
</reference>
<evidence type="ECO:0000256" key="1">
    <source>
        <dbReference type="ARBA" id="ARBA00006484"/>
    </source>
</evidence>
<dbReference type="PRINTS" id="PR00081">
    <property type="entry name" value="GDHRDH"/>
</dbReference>
<evidence type="ECO:0000313" key="4">
    <source>
        <dbReference type="EMBL" id="KJA17596.1"/>
    </source>
</evidence>
<evidence type="ECO:0008006" key="6">
    <source>
        <dbReference type="Google" id="ProtNLM"/>
    </source>
</evidence>
<accession>A0A0D2NLP7</accession>
<dbReference type="OMA" id="NEVIFMM"/>
<comment type="similarity">
    <text evidence="1">Belongs to the short-chain dehydrogenases/reductases (SDR) family.</text>
</comment>
<dbReference type="PANTHER" id="PTHR24320:SF236">
    <property type="entry name" value="SHORT-CHAIN DEHYDROGENASE-RELATED"/>
    <property type="match status" value="1"/>
</dbReference>
<evidence type="ECO:0000256" key="3">
    <source>
        <dbReference type="ARBA" id="ARBA00023002"/>
    </source>
</evidence>
<keyword evidence="2" id="KW-0521">NADP</keyword>
<dbReference type="InterPro" id="IPR036291">
    <property type="entry name" value="NAD(P)-bd_dom_sf"/>
</dbReference>
<proteinExistence type="inferred from homology"/>
<dbReference type="EMBL" id="KN817601">
    <property type="protein sequence ID" value="KJA17596.1"/>
    <property type="molecule type" value="Genomic_DNA"/>
</dbReference>
<dbReference type="OrthoDB" id="191139at2759"/>
<protein>
    <recommendedName>
        <fullName evidence="6">NAD(P)-binding protein</fullName>
    </recommendedName>
</protein>